<evidence type="ECO:0000313" key="2">
    <source>
        <dbReference type="EMBL" id="KAJ3133549.1"/>
    </source>
</evidence>
<feature type="region of interest" description="Disordered" evidence="1">
    <location>
        <begin position="516"/>
        <end position="541"/>
    </location>
</feature>
<dbReference type="EMBL" id="JADGJH010000213">
    <property type="protein sequence ID" value="KAJ3133549.1"/>
    <property type="molecule type" value="Genomic_DNA"/>
</dbReference>
<name>A0AAD5T839_9FUNG</name>
<accession>A0AAD5T839</accession>
<reference evidence="2" key="1">
    <citation type="submission" date="2020-05" db="EMBL/GenBank/DDBJ databases">
        <title>Phylogenomic resolution of chytrid fungi.</title>
        <authorList>
            <person name="Stajich J.E."/>
            <person name="Amses K."/>
            <person name="Simmons R."/>
            <person name="Seto K."/>
            <person name="Myers J."/>
            <person name="Bonds A."/>
            <person name="Quandt C.A."/>
            <person name="Barry K."/>
            <person name="Liu P."/>
            <person name="Grigoriev I."/>
            <person name="Longcore J.E."/>
            <person name="James T.Y."/>
        </authorList>
    </citation>
    <scope>NUCLEOTIDE SEQUENCE</scope>
    <source>
        <strain evidence="2">JEL0513</strain>
    </source>
</reference>
<feature type="region of interest" description="Disordered" evidence="1">
    <location>
        <begin position="244"/>
        <end position="265"/>
    </location>
</feature>
<dbReference type="AlphaFoldDB" id="A0AAD5T839"/>
<feature type="compositionally biased region" description="Polar residues" evidence="1">
    <location>
        <begin position="1"/>
        <end position="19"/>
    </location>
</feature>
<evidence type="ECO:0000256" key="1">
    <source>
        <dbReference type="SAM" id="MobiDB-lite"/>
    </source>
</evidence>
<feature type="region of interest" description="Disordered" evidence="1">
    <location>
        <begin position="1"/>
        <end position="30"/>
    </location>
</feature>
<sequence>MTEKSAVSNNVYTDQTVEQSDPALGPQQVPIPESQTAKSIFQRMYPLPFTFYGKQTQSDNNNNSTSNIVNGKNIDCGTAEEISATAQILSRNSETGSKGRHNFNVNYDNEEDDGNSLREQQDAVDFSFTHSAVSVGLGHQDYVGSFASIGGNESFELSPNGLLLKQIVDSSSISSKLEKVSLSFLQAKTWQSNQEACYTSQLRSKPSISTSLNPDVDFSTSDVDIRPFVSSLVASSSDFQIASSSEVEYENGQSPPSSNAGTAGFDIQNAADDLPLTKSQKRTSRIIQFFRREVTDTDAAVTTLVTDVNNLPEYEAAKNSWNVSDSPAIQKVVKKRVSVIDRLRQRHTLTEARLADTVAKENNRNVVINAMPFVEYSPKNNDAFKKASKRRSFYDIVNSNAATARLQKRKSTQIIETVVNEAPESSVGEKGNKVVLLKRKASKFLFQKMTGKQEEQDELNGTGSQEYYPPFAAVSKRKSIIDRLFIRSSNNGFGEKVTEPINSESLNMVTGIQTTQVIDSENNGPIYETEENSNDDEDNTDDAEKNIVETKVFESETIEAPAEHQNKQQEKQEEEEETQINIDFKSMTVSEEGKIVSAGTLSVQQVPSVDVPEIGGRAKVANTVSSESNAKEEYYKTIHQKYVVQQGPGKRGSMALEMSMDWMC</sequence>
<dbReference type="Proteomes" id="UP001211907">
    <property type="component" value="Unassembled WGS sequence"/>
</dbReference>
<evidence type="ECO:0000313" key="3">
    <source>
        <dbReference type="Proteomes" id="UP001211907"/>
    </source>
</evidence>
<proteinExistence type="predicted"/>
<protein>
    <submittedName>
        <fullName evidence="2">Uncharacterized protein</fullName>
    </submittedName>
</protein>
<feature type="compositionally biased region" description="Acidic residues" evidence="1">
    <location>
        <begin position="528"/>
        <end position="541"/>
    </location>
</feature>
<keyword evidence="3" id="KW-1185">Reference proteome</keyword>
<gene>
    <name evidence="2" type="ORF">HK100_004271</name>
</gene>
<organism evidence="2 3">
    <name type="scientific">Physocladia obscura</name>
    <dbReference type="NCBI Taxonomy" id="109957"/>
    <lineage>
        <taxon>Eukaryota</taxon>
        <taxon>Fungi</taxon>
        <taxon>Fungi incertae sedis</taxon>
        <taxon>Chytridiomycota</taxon>
        <taxon>Chytridiomycota incertae sedis</taxon>
        <taxon>Chytridiomycetes</taxon>
        <taxon>Chytridiales</taxon>
        <taxon>Chytriomycetaceae</taxon>
        <taxon>Physocladia</taxon>
    </lineage>
</organism>
<feature type="compositionally biased region" description="Polar residues" evidence="1">
    <location>
        <begin position="251"/>
        <end position="261"/>
    </location>
</feature>
<comment type="caution">
    <text evidence="2">The sequence shown here is derived from an EMBL/GenBank/DDBJ whole genome shotgun (WGS) entry which is preliminary data.</text>
</comment>